<evidence type="ECO:0000256" key="9">
    <source>
        <dbReference type="ARBA" id="ARBA00022932"/>
    </source>
</evidence>
<keyword evidence="9 11" id="KW-0239">DNA-directed DNA polymerase</keyword>
<dbReference type="GO" id="GO:0005524">
    <property type="term" value="F:ATP binding"/>
    <property type="evidence" value="ECO:0007669"/>
    <property type="project" value="UniProtKB-KW"/>
</dbReference>
<comment type="subunit">
    <text evidence="11">DNA polymerase III contains a core (composed of alpha, epsilon and theta chains) that associates with a tau subunit. This core dimerizes to form the POLIII' complex. PolIII' associates with the gamma complex (composed of gamma, delta, delta', psi and chi chains) and with the beta chain to form the complete DNA polymerase III complex.</text>
</comment>
<dbReference type="InterPro" id="IPR012763">
    <property type="entry name" value="DNA_pol_III_sug/sutau_N"/>
</dbReference>
<sequence>MSYQVLARKWRPRDFAGLVGQSHVVQVLGNGLASGRIHHAFLFTGTRGVGKTTIARILAKSLNCVEGVTAEPCGVCENCVAIDEGRFVDLLEIDAASRTKVDDTREILDNVQYAPARGRFKVYLIDEVHMLSTHSFNALLKTLEEPPEHVKFVLATTDPQKIPVTILSRCLQFNLRRLQTDEIAGQMRQILAAEEVEAEGEAVSLLARAADGSMRDGLSLLDQALAAGEGLSEKAVRDMLGSVEQRHIHQLLQALAERQPGAAIAAIGEVFGQARSLSRLLQDLAEALHRIALIQQLPDYRDDSRADWEELTAMAARLDSEDVQLYYQIAVTGRRDLHLAPTERSGCEMTLLRMFAFAPMDNPDGSASGRSSAPGRPIGEDARGLASAASGAVDAAPKPVPSPEDSPGAVAEGGSATPSSASDAPVLTAENWPALLARLGLNGSVRTVAALLAFSETGDGYITFTAGRDDLFMMTERFKAALTSALSAHLGYEVRVSIRAVDEVDLDTPARREQSRRDASQAEAEDAIDKDPLVQRLRSRFDAEVLRDSIRPLDTRSH</sequence>
<proteinExistence type="inferred from homology"/>
<evidence type="ECO:0000256" key="4">
    <source>
        <dbReference type="ARBA" id="ARBA00022705"/>
    </source>
</evidence>
<dbReference type="PRINTS" id="PR00300">
    <property type="entry name" value="CLPPROTEASEA"/>
</dbReference>
<dbReference type="InterPro" id="IPR050238">
    <property type="entry name" value="DNA_Rep/Repair_Clamp_Loader"/>
</dbReference>
<accession>A0A845V2B5</accession>
<dbReference type="Gene3D" id="3.40.50.300">
    <property type="entry name" value="P-loop containing nucleotide triphosphate hydrolases"/>
    <property type="match status" value="1"/>
</dbReference>
<feature type="region of interest" description="Disordered" evidence="12">
    <location>
        <begin position="363"/>
        <end position="424"/>
    </location>
</feature>
<dbReference type="InterPro" id="IPR045085">
    <property type="entry name" value="HLD_clamp_pol_III_gamma_tau"/>
</dbReference>
<evidence type="ECO:0000256" key="6">
    <source>
        <dbReference type="ARBA" id="ARBA00022741"/>
    </source>
</evidence>
<dbReference type="CDD" id="cd00009">
    <property type="entry name" value="AAA"/>
    <property type="match status" value="1"/>
</dbReference>
<dbReference type="AlphaFoldDB" id="A0A845V2B5"/>
<gene>
    <name evidence="11 14" type="primary">dnaX</name>
    <name evidence="14" type="ORF">G3I74_14065</name>
</gene>
<feature type="compositionally biased region" description="Low complexity" evidence="12">
    <location>
        <begin position="386"/>
        <end position="396"/>
    </location>
</feature>
<dbReference type="GO" id="GO:0006261">
    <property type="term" value="P:DNA-templated DNA replication"/>
    <property type="evidence" value="ECO:0007669"/>
    <property type="project" value="TreeGrafter"/>
</dbReference>
<dbReference type="Pfam" id="PF13177">
    <property type="entry name" value="DNA_pol3_delta2"/>
    <property type="match status" value="1"/>
</dbReference>
<keyword evidence="15" id="KW-1185">Reference proteome</keyword>
<dbReference type="FunFam" id="3.40.50.300:FF:000014">
    <property type="entry name" value="DNA polymerase III subunit gamma/tau"/>
    <property type="match status" value="1"/>
</dbReference>
<evidence type="ECO:0000256" key="3">
    <source>
        <dbReference type="ARBA" id="ARBA00022695"/>
    </source>
</evidence>
<dbReference type="GO" id="GO:0003677">
    <property type="term" value="F:DNA binding"/>
    <property type="evidence" value="ECO:0007669"/>
    <property type="project" value="InterPro"/>
</dbReference>
<dbReference type="Gene3D" id="1.20.272.10">
    <property type="match status" value="1"/>
</dbReference>
<dbReference type="FunFam" id="1.10.8.60:FF:000013">
    <property type="entry name" value="DNA polymerase III subunit gamma/tau"/>
    <property type="match status" value="1"/>
</dbReference>
<feature type="compositionally biased region" description="Low complexity" evidence="12">
    <location>
        <begin position="365"/>
        <end position="377"/>
    </location>
</feature>
<keyword evidence="4 11" id="KW-0235">DNA replication</keyword>
<keyword evidence="5" id="KW-0479">Metal-binding</keyword>
<dbReference type="NCBIfam" id="NF005942">
    <property type="entry name" value="PRK07994.1"/>
    <property type="match status" value="1"/>
</dbReference>
<keyword evidence="7" id="KW-0862">Zinc</keyword>
<dbReference type="SUPFAM" id="SSF52540">
    <property type="entry name" value="P-loop containing nucleoside triphosphate hydrolases"/>
    <property type="match status" value="1"/>
</dbReference>
<comment type="function">
    <text evidence="11">DNA polymerase III is a complex, multichain enzyme responsible for most of the replicative synthesis in bacteria. This DNA polymerase also exhibits 3' to 5' exonuclease activity.</text>
</comment>
<dbReference type="SUPFAM" id="SSF48019">
    <property type="entry name" value="post-AAA+ oligomerization domain-like"/>
    <property type="match status" value="1"/>
</dbReference>
<organism evidence="14 15">
    <name type="scientific">Wenzhouxiangella limi</name>
    <dbReference type="NCBI Taxonomy" id="2707351"/>
    <lineage>
        <taxon>Bacteria</taxon>
        <taxon>Pseudomonadati</taxon>
        <taxon>Pseudomonadota</taxon>
        <taxon>Gammaproteobacteria</taxon>
        <taxon>Chromatiales</taxon>
        <taxon>Wenzhouxiangellaceae</taxon>
        <taxon>Wenzhouxiangella</taxon>
    </lineage>
</organism>
<evidence type="ECO:0000256" key="12">
    <source>
        <dbReference type="SAM" id="MobiDB-lite"/>
    </source>
</evidence>
<dbReference type="SMART" id="SM00382">
    <property type="entry name" value="AAA"/>
    <property type="match status" value="1"/>
</dbReference>
<keyword evidence="2 11" id="KW-0808">Transferase</keyword>
<dbReference type="FunFam" id="1.20.272.10:FF:000003">
    <property type="entry name" value="DNA polymerase III subunit gamma/tau"/>
    <property type="match status" value="1"/>
</dbReference>
<comment type="catalytic activity">
    <reaction evidence="10 11">
        <text>DNA(n) + a 2'-deoxyribonucleoside 5'-triphosphate = DNA(n+1) + diphosphate</text>
        <dbReference type="Rhea" id="RHEA:22508"/>
        <dbReference type="Rhea" id="RHEA-COMP:17339"/>
        <dbReference type="Rhea" id="RHEA-COMP:17340"/>
        <dbReference type="ChEBI" id="CHEBI:33019"/>
        <dbReference type="ChEBI" id="CHEBI:61560"/>
        <dbReference type="ChEBI" id="CHEBI:173112"/>
        <dbReference type="EC" id="2.7.7.7"/>
    </reaction>
</comment>
<feature type="region of interest" description="Disordered" evidence="12">
    <location>
        <begin position="508"/>
        <end position="531"/>
    </location>
</feature>
<evidence type="ECO:0000256" key="2">
    <source>
        <dbReference type="ARBA" id="ARBA00022679"/>
    </source>
</evidence>
<dbReference type="GO" id="GO:0046872">
    <property type="term" value="F:metal ion binding"/>
    <property type="evidence" value="ECO:0007669"/>
    <property type="project" value="UniProtKB-KW"/>
</dbReference>
<dbReference type="Gene3D" id="1.10.8.60">
    <property type="match status" value="1"/>
</dbReference>
<dbReference type="InterPro" id="IPR022754">
    <property type="entry name" value="DNA_pol_III_gamma-3"/>
</dbReference>
<evidence type="ECO:0000256" key="8">
    <source>
        <dbReference type="ARBA" id="ARBA00022840"/>
    </source>
</evidence>
<dbReference type="InterPro" id="IPR001270">
    <property type="entry name" value="ClpA/B"/>
</dbReference>
<dbReference type="Pfam" id="PF22608">
    <property type="entry name" value="DNAX_ATPase_lid"/>
    <property type="match status" value="1"/>
</dbReference>
<dbReference type="GO" id="GO:0003887">
    <property type="term" value="F:DNA-directed DNA polymerase activity"/>
    <property type="evidence" value="ECO:0007669"/>
    <property type="project" value="UniProtKB-KW"/>
</dbReference>
<evidence type="ECO:0000256" key="1">
    <source>
        <dbReference type="ARBA" id="ARBA00006360"/>
    </source>
</evidence>
<dbReference type="Proteomes" id="UP000484885">
    <property type="component" value="Unassembled WGS sequence"/>
</dbReference>
<evidence type="ECO:0000256" key="10">
    <source>
        <dbReference type="ARBA" id="ARBA00049244"/>
    </source>
</evidence>
<feature type="compositionally biased region" description="Basic and acidic residues" evidence="12">
    <location>
        <begin position="508"/>
        <end position="520"/>
    </location>
</feature>
<evidence type="ECO:0000259" key="13">
    <source>
        <dbReference type="SMART" id="SM00382"/>
    </source>
</evidence>
<evidence type="ECO:0000313" key="15">
    <source>
        <dbReference type="Proteomes" id="UP000484885"/>
    </source>
</evidence>
<name>A0A845V2B5_9GAMM</name>
<feature type="domain" description="AAA+ ATPase" evidence="13">
    <location>
        <begin position="37"/>
        <end position="178"/>
    </location>
</feature>
<dbReference type="EMBL" id="JAAGSC010000044">
    <property type="protein sequence ID" value="NDY96854.1"/>
    <property type="molecule type" value="Genomic_DNA"/>
</dbReference>
<evidence type="ECO:0000256" key="5">
    <source>
        <dbReference type="ARBA" id="ARBA00022723"/>
    </source>
</evidence>
<dbReference type="Pfam" id="PF12169">
    <property type="entry name" value="DNA_pol3_gamma3"/>
    <property type="match status" value="1"/>
</dbReference>
<evidence type="ECO:0000256" key="11">
    <source>
        <dbReference type="RuleBase" id="RU364063"/>
    </source>
</evidence>
<comment type="similarity">
    <text evidence="1 11">Belongs to the DnaX/STICHEL family.</text>
</comment>
<dbReference type="EC" id="2.7.7.7" evidence="11"/>
<dbReference type="RefSeq" id="WP_164212241.1">
    <property type="nucleotide sequence ID" value="NZ_JAAGSC010000044.1"/>
</dbReference>
<evidence type="ECO:0000256" key="7">
    <source>
        <dbReference type="ARBA" id="ARBA00022833"/>
    </source>
</evidence>
<comment type="caution">
    <text evidence="14">The sequence shown here is derived from an EMBL/GenBank/DDBJ whole genome shotgun (WGS) entry which is preliminary data.</text>
</comment>
<dbReference type="NCBIfam" id="NF004046">
    <property type="entry name" value="PRK05563.1"/>
    <property type="match status" value="1"/>
</dbReference>
<dbReference type="Gene3D" id="3.30.300.150">
    <property type="entry name" value="DNA polymerase III, tau subunit, domain V"/>
    <property type="match status" value="1"/>
</dbReference>
<dbReference type="NCBIfam" id="TIGR02397">
    <property type="entry name" value="dnaX_nterm"/>
    <property type="match status" value="1"/>
</dbReference>
<evidence type="ECO:0000313" key="14">
    <source>
        <dbReference type="EMBL" id="NDY96854.1"/>
    </source>
</evidence>
<dbReference type="PANTHER" id="PTHR11669:SF0">
    <property type="entry name" value="PROTEIN STICHEL-LIKE 2"/>
    <property type="match status" value="1"/>
</dbReference>
<dbReference type="InterPro" id="IPR038249">
    <property type="entry name" value="PolIII_tau_V_sf"/>
</dbReference>
<protein>
    <recommendedName>
        <fullName evidence="11">DNA polymerase III subunit gamma/tau</fullName>
        <ecNumber evidence="11">2.7.7.7</ecNumber>
    </recommendedName>
</protein>
<dbReference type="InterPro" id="IPR003593">
    <property type="entry name" value="AAA+_ATPase"/>
</dbReference>
<dbReference type="InterPro" id="IPR021029">
    <property type="entry name" value="DNA_pol_III_tau_dom-5"/>
</dbReference>
<keyword evidence="8 11" id="KW-0067">ATP-binding</keyword>
<keyword evidence="3 11" id="KW-0548">Nucleotidyltransferase</keyword>
<dbReference type="GO" id="GO:0009360">
    <property type="term" value="C:DNA polymerase III complex"/>
    <property type="evidence" value="ECO:0007669"/>
    <property type="project" value="InterPro"/>
</dbReference>
<keyword evidence="6 11" id="KW-0547">Nucleotide-binding</keyword>
<dbReference type="Pfam" id="PF12170">
    <property type="entry name" value="DNA_pol3_tau_5"/>
    <property type="match status" value="1"/>
</dbReference>
<reference evidence="14 15" key="1">
    <citation type="submission" date="2020-02" db="EMBL/GenBank/DDBJ databases">
        <authorList>
            <person name="Zhang X.-Y."/>
        </authorList>
    </citation>
    <scope>NUCLEOTIDE SEQUENCE [LARGE SCALE GENOMIC DNA]</scope>
    <source>
        <strain evidence="14 15">C33</strain>
    </source>
</reference>
<dbReference type="PANTHER" id="PTHR11669">
    <property type="entry name" value="REPLICATION FACTOR C / DNA POLYMERASE III GAMMA-TAU SUBUNIT"/>
    <property type="match status" value="1"/>
</dbReference>
<dbReference type="InterPro" id="IPR008921">
    <property type="entry name" value="DNA_pol3_clamp-load_cplx_C"/>
</dbReference>
<dbReference type="InterPro" id="IPR027417">
    <property type="entry name" value="P-loop_NTPase"/>
</dbReference>